<dbReference type="SUPFAM" id="SSF81383">
    <property type="entry name" value="F-box domain"/>
    <property type="match status" value="1"/>
</dbReference>
<feature type="region of interest" description="Disordered" evidence="1">
    <location>
        <begin position="513"/>
        <end position="538"/>
    </location>
</feature>
<evidence type="ECO:0000313" key="4">
    <source>
        <dbReference type="Proteomes" id="UP000747399"/>
    </source>
</evidence>
<dbReference type="EMBL" id="BNCO01000072">
    <property type="protein sequence ID" value="GIL65069.1"/>
    <property type="molecule type" value="Genomic_DNA"/>
</dbReference>
<evidence type="ECO:0000259" key="2">
    <source>
        <dbReference type="Pfam" id="PF00646"/>
    </source>
</evidence>
<name>A0A8J4BN46_9CHLO</name>
<sequence>MDGLAWPSTVPDWADARVQFHTVCENVVGLAKQFVDHLQNQNHDKAKHQRTLRGVSRGRMAQIILAAVPAALGAWIMAANILTKDATSIILPAQLQALVDGLLGVRSRHRQAQRRRVAGHLGPLTLERDWLFGVLPPDVTASIFGRLDPLSRKALRATCRRTRLCVSTATTRILLDARGLRRFAIAPLHLMFPQLRELHLAGPVGSRWGSVSAGCAARQVPGAGGPAHLLRLLESGALAGLPALELLDISRWRRPASCFTKREWQDLVIALHTCTCDDRGDVSGGYGRSVGYGSGSGGAGAGKAVILRVDWRVLPLNSVWSPAQLMPTWQEVAAAVKWLARKAPQVRLELEGPPLPVPSPSTLQAFKGPAAVRRLTVDITAVPLWALHRFETLSSLQGLRHLTLRLPSDVRPGMALAALQELHYLDQLSLPASTLEEGHMQPLARLRSLRSLLVGALVLRDDSALCGGHGPSLERLVVSNRIEVDPHVGLLPVMPALSALGVRVEALTQPLQLLPRPRPPQPTPQQPQPQPPPQQQQQPLLQELLQYQLMQVRAPAVAPPLPPQPDAWAPPLPAVPPTPLTPQPPPLPLVNLRELCLMYGNRATAGVPMAEGAADAPGAVVQSWGGVLDFVDRAPWELMAVTSPSGGRSDAAARAADLAAQAAELPTLQRLRLWRCPSPGSALRLLKPVAERLQLPLVLLELHDIGPPEADRLAMVAASAAGRRVAGNAVHEGAAPPHAGGGAAAAVEEEAEEEEDEEEGEVSESGSVEGEVADIAEQQELGGAAAAAAAAAVLPVAAAVEGLDDGAAAAAAAVAAAVDREVEQQPVLLTSILKSRSYRTPSDQLAALLLGCCRTLTVAGGHPSLLRSLASVGRMVTSSSTDGSRCTATWGECVTVAATALTTQRLVVRRQPSLDEPLLRQLICGLAGLQMLGVMGCWGVGIREATEARRTALTHGSISINWASEA</sequence>
<feature type="domain" description="F-box" evidence="2">
    <location>
        <begin position="135"/>
        <end position="167"/>
    </location>
</feature>
<feature type="region of interest" description="Disordered" evidence="1">
    <location>
        <begin position="557"/>
        <end position="580"/>
    </location>
</feature>
<comment type="caution">
    <text evidence="3">The sequence shown here is derived from an EMBL/GenBank/DDBJ whole genome shotgun (WGS) entry which is preliminary data.</text>
</comment>
<evidence type="ECO:0000256" key="1">
    <source>
        <dbReference type="SAM" id="MobiDB-lite"/>
    </source>
</evidence>
<dbReference type="InterPro" id="IPR001810">
    <property type="entry name" value="F-box_dom"/>
</dbReference>
<dbReference type="AlphaFoldDB" id="A0A8J4BN46"/>
<feature type="compositionally biased region" description="Acidic residues" evidence="1">
    <location>
        <begin position="747"/>
        <end position="762"/>
    </location>
</feature>
<evidence type="ECO:0000313" key="3">
    <source>
        <dbReference type="EMBL" id="GIL65069.1"/>
    </source>
</evidence>
<dbReference type="InterPro" id="IPR036047">
    <property type="entry name" value="F-box-like_dom_sf"/>
</dbReference>
<reference evidence="3" key="1">
    <citation type="journal article" date="2021" name="Proc. Natl. Acad. Sci. U.S.A.">
        <title>Three genomes in the algal genus Volvox reveal the fate of a haploid sex-determining region after a transition to homothallism.</title>
        <authorList>
            <person name="Yamamoto K."/>
            <person name="Hamaji T."/>
            <person name="Kawai-Toyooka H."/>
            <person name="Matsuzaki R."/>
            <person name="Takahashi F."/>
            <person name="Nishimura Y."/>
            <person name="Kawachi M."/>
            <person name="Noguchi H."/>
            <person name="Minakuchi Y."/>
            <person name="Umen J.G."/>
            <person name="Toyoda A."/>
            <person name="Nozaki H."/>
        </authorList>
    </citation>
    <scope>NUCLEOTIDE SEQUENCE</scope>
    <source>
        <strain evidence="3">NIES-3780</strain>
    </source>
</reference>
<proteinExistence type="predicted"/>
<organism evidence="3 4">
    <name type="scientific">Volvox africanus</name>
    <dbReference type="NCBI Taxonomy" id="51714"/>
    <lineage>
        <taxon>Eukaryota</taxon>
        <taxon>Viridiplantae</taxon>
        <taxon>Chlorophyta</taxon>
        <taxon>core chlorophytes</taxon>
        <taxon>Chlorophyceae</taxon>
        <taxon>CS clade</taxon>
        <taxon>Chlamydomonadales</taxon>
        <taxon>Volvocaceae</taxon>
        <taxon>Volvox</taxon>
    </lineage>
</organism>
<feature type="compositionally biased region" description="Pro residues" evidence="1">
    <location>
        <begin position="516"/>
        <end position="534"/>
    </location>
</feature>
<dbReference type="Pfam" id="PF00646">
    <property type="entry name" value="F-box"/>
    <property type="match status" value="1"/>
</dbReference>
<accession>A0A8J4BN46</accession>
<protein>
    <recommendedName>
        <fullName evidence="2">F-box domain-containing protein</fullName>
    </recommendedName>
</protein>
<dbReference type="Proteomes" id="UP000747399">
    <property type="component" value="Unassembled WGS sequence"/>
</dbReference>
<dbReference type="SUPFAM" id="SSF52047">
    <property type="entry name" value="RNI-like"/>
    <property type="match status" value="1"/>
</dbReference>
<keyword evidence="4" id="KW-1185">Reference proteome</keyword>
<feature type="region of interest" description="Disordered" evidence="1">
    <location>
        <begin position="731"/>
        <end position="768"/>
    </location>
</feature>
<gene>
    <name evidence="3" type="ORF">Vafri_18922</name>
</gene>